<evidence type="ECO:0000313" key="1">
    <source>
        <dbReference type="EMBL" id="MYR34793.1"/>
    </source>
</evidence>
<name>A0A7K2IXX8_9ACTN</name>
<organism evidence="1 2">
    <name type="scientific">Nocardiopsis alba</name>
    <dbReference type="NCBI Taxonomy" id="53437"/>
    <lineage>
        <taxon>Bacteria</taxon>
        <taxon>Bacillati</taxon>
        <taxon>Actinomycetota</taxon>
        <taxon>Actinomycetes</taxon>
        <taxon>Streptosporangiales</taxon>
        <taxon>Nocardiopsidaceae</taxon>
        <taxon>Nocardiopsis</taxon>
    </lineage>
</organism>
<accession>A0A7K2IXX8</accession>
<evidence type="ECO:0000313" key="2">
    <source>
        <dbReference type="Proteomes" id="UP000467124"/>
    </source>
</evidence>
<dbReference type="AlphaFoldDB" id="A0A7K2IXX8"/>
<dbReference type="RefSeq" id="WP_161111695.1">
    <property type="nucleotide sequence ID" value="NZ_JBEYHW010000036.1"/>
</dbReference>
<dbReference type="EMBL" id="WWHY01000001">
    <property type="protein sequence ID" value="MYR34793.1"/>
    <property type="molecule type" value="Genomic_DNA"/>
</dbReference>
<protein>
    <submittedName>
        <fullName evidence="1">DUF4097 family beta strand repeat protein</fullName>
    </submittedName>
</protein>
<reference evidence="1 2" key="1">
    <citation type="journal article" date="2019" name="Nat. Commun.">
        <title>The antimicrobial potential of Streptomyces from insect microbiomes.</title>
        <authorList>
            <person name="Chevrette M.G."/>
            <person name="Carlson C.M."/>
            <person name="Ortega H.E."/>
            <person name="Thomas C."/>
            <person name="Ananiev G.E."/>
            <person name="Barns K.J."/>
            <person name="Book A.J."/>
            <person name="Cagnazzo J."/>
            <person name="Carlos C."/>
            <person name="Flanigan W."/>
            <person name="Grubbs K.J."/>
            <person name="Horn H.A."/>
            <person name="Hoffmann F.M."/>
            <person name="Klassen J.L."/>
            <person name="Knack J.J."/>
            <person name="Lewin G.R."/>
            <person name="McDonald B.R."/>
            <person name="Muller L."/>
            <person name="Melo W.G.P."/>
            <person name="Pinto-Tomas A.A."/>
            <person name="Schmitz A."/>
            <person name="Wendt-Pienkowski E."/>
            <person name="Wildman S."/>
            <person name="Zhao M."/>
            <person name="Zhang F."/>
            <person name="Bugni T.S."/>
            <person name="Andes D.R."/>
            <person name="Pupo M.T."/>
            <person name="Currie C.R."/>
        </authorList>
    </citation>
    <scope>NUCLEOTIDE SEQUENCE [LARGE SCALE GENOMIC DNA]</scope>
    <source>
        <strain evidence="1 2">SID5840</strain>
    </source>
</reference>
<sequence>MSPWSVRVATAALCLTLTAGCSSSPELGPPEERVYDLVPEPLVIEGDFATIDLVPSEREGLRVTREDSGQAGGEWGLEGDTLTLGADCSLLSECRVRYEVALPARTTTTIRTDGGPVSATGLDSALQVNTDTGAIAVSDVSGPIDLTSNGGAMRLDRIRSGVVRAATDTGAIDASLVERPEEVEVSTNSGTATIVLPEGPYAVFETPGNGEILAEVSVDDSADATVNARTENGRITLRPHG</sequence>
<proteinExistence type="predicted"/>
<dbReference type="Proteomes" id="UP000467124">
    <property type="component" value="Unassembled WGS sequence"/>
</dbReference>
<dbReference type="PROSITE" id="PS51257">
    <property type="entry name" value="PROKAR_LIPOPROTEIN"/>
    <property type="match status" value="1"/>
</dbReference>
<gene>
    <name evidence="1" type="ORF">GTW20_21680</name>
</gene>
<comment type="caution">
    <text evidence="1">The sequence shown here is derived from an EMBL/GenBank/DDBJ whole genome shotgun (WGS) entry which is preliminary data.</text>
</comment>